<name>A0A6A6EID2_9PEZI</name>
<proteinExistence type="predicted"/>
<keyword evidence="3" id="KW-1185">Reference proteome</keyword>
<organism evidence="2 3">
    <name type="scientific">Zopfia rhizophila CBS 207.26</name>
    <dbReference type="NCBI Taxonomy" id="1314779"/>
    <lineage>
        <taxon>Eukaryota</taxon>
        <taxon>Fungi</taxon>
        <taxon>Dikarya</taxon>
        <taxon>Ascomycota</taxon>
        <taxon>Pezizomycotina</taxon>
        <taxon>Dothideomycetes</taxon>
        <taxon>Dothideomycetes incertae sedis</taxon>
        <taxon>Zopfiaceae</taxon>
        <taxon>Zopfia</taxon>
    </lineage>
</organism>
<feature type="non-terminal residue" evidence="2">
    <location>
        <position position="1"/>
    </location>
</feature>
<dbReference type="PANTHER" id="PTHR33112:SF16">
    <property type="entry name" value="HETEROKARYON INCOMPATIBILITY DOMAIN-CONTAINING PROTEIN"/>
    <property type="match status" value="1"/>
</dbReference>
<feature type="non-terminal residue" evidence="2">
    <location>
        <position position="80"/>
    </location>
</feature>
<accession>A0A6A6EID2</accession>
<dbReference type="OrthoDB" id="2958217at2759"/>
<dbReference type="InterPro" id="IPR010730">
    <property type="entry name" value="HET"/>
</dbReference>
<evidence type="ECO:0000313" key="3">
    <source>
        <dbReference type="Proteomes" id="UP000800200"/>
    </source>
</evidence>
<reference evidence="2" key="1">
    <citation type="journal article" date="2020" name="Stud. Mycol.">
        <title>101 Dothideomycetes genomes: a test case for predicting lifestyles and emergence of pathogens.</title>
        <authorList>
            <person name="Haridas S."/>
            <person name="Albert R."/>
            <person name="Binder M."/>
            <person name="Bloem J."/>
            <person name="Labutti K."/>
            <person name="Salamov A."/>
            <person name="Andreopoulos B."/>
            <person name="Baker S."/>
            <person name="Barry K."/>
            <person name="Bills G."/>
            <person name="Bluhm B."/>
            <person name="Cannon C."/>
            <person name="Castanera R."/>
            <person name="Culley D."/>
            <person name="Daum C."/>
            <person name="Ezra D."/>
            <person name="Gonzalez J."/>
            <person name="Henrissat B."/>
            <person name="Kuo A."/>
            <person name="Liang C."/>
            <person name="Lipzen A."/>
            <person name="Lutzoni F."/>
            <person name="Magnuson J."/>
            <person name="Mondo S."/>
            <person name="Nolan M."/>
            <person name="Ohm R."/>
            <person name="Pangilinan J."/>
            <person name="Park H.-J."/>
            <person name="Ramirez L."/>
            <person name="Alfaro M."/>
            <person name="Sun H."/>
            <person name="Tritt A."/>
            <person name="Yoshinaga Y."/>
            <person name="Zwiers L.-H."/>
            <person name="Turgeon B."/>
            <person name="Goodwin S."/>
            <person name="Spatafora J."/>
            <person name="Crous P."/>
            <person name="Grigoriev I."/>
        </authorList>
    </citation>
    <scope>NUCLEOTIDE SEQUENCE</scope>
    <source>
        <strain evidence="2">CBS 207.26</strain>
    </source>
</reference>
<sequence length="80" mass="9159">LSSLLQTIQNAFLITRALELRYLWANTLCIIQDYEEDLQKEFAMTSNVYEHADVTLVPASMSTSRAGFLQNRQPGMKISY</sequence>
<dbReference type="AlphaFoldDB" id="A0A6A6EID2"/>
<dbReference type="Proteomes" id="UP000800200">
    <property type="component" value="Unassembled WGS sequence"/>
</dbReference>
<gene>
    <name evidence="2" type="ORF">K469DRAFT_522920</name>
</gene>
<feature type="domain" description="Heterokaryon incompatibility" evidence="1">
    <location>
        <begin position="3"/>
        <end position="74"/>
    </location>
</feature>
<dbReference type="EMBL" id="ML994618">
    <property type="protein sequence ID" value="KAF2190835.1"/>
    <property type="molecule type" value="Genomic_DNA"/>
</dbReference>
<protein>
    <recommendedName>
        <fullName evidence="1">Heterokaryon incompatibility domain-containing protein</fullName>
    </recommendedName>
</protein>
<evidence type="ECO:0000313" key="2">
    <source>
        <dbReference type="EMBL" id="KAF2190835.1"/>
    </source>
</evidence>
<evidence type="ECO:0000259" key="1">
    <source>
        <dbReference type="Pfam" id="PF06985"/>
    </source>
</evidence>
<dbReference type="PANTHER" id="PTHR33112">
    <property type="entry name" value="DOMAIN PROTEIN, PUTATIVE-RELATED"/>
    <property type="match status" value="1"/>
</dbReference>
<dbReference type="Pfam" id="PF06985">
    <property type="entry name" value="HET"/>
    <property type="match status" value="1"/>
</dbReference>